<evidence type="ECO:0000313" key="3">
    <source>
        <dbReference type="EMBL" id="RJE25438.1"/>
    </source>
</evidence>
<dbReference type="STRING" id="2070753.A0A3A2ZQL8"/>
<dbReference type="CDD" id="cd05233">
    <property type="entry name" value="SDR_c"/>
    <property type="match status" value="1"/>
</dbReference>
<dbReference type="AlphaFoldDB" id="A0A3A2ZQL8"/>
<dbReference type="PROSITE" id="PS00061">
    <property type="entry name" value="ADH_SHORT"/>
    <property type="match status" value="1"/>
</dbReference>
<dbReference type="InterPro" id="IPR036291">
    <property type="entry name" value="NAD(P)-bd_dom_sf"/>
</dbReference>
<keyword evidence="4" id="KW-1185">Reference proteome</keyword>
<protein>
    <recommendedName>
        <fullName evidence="5">Short chain dehydrogenase</fullName>
    </recommendedName>
</protein>
<keyword evidence="2" id="KW-0521">NADP</keyword>
<dbReference type="PRINTS" id="PR00081">
    <property type="entry name" value="GDHRDH"/>
</dbReference>
<dbReference type="InterPro" id="IPR002347">
    <property type="entry name" value="SDR_fam"/>
</dbReference>
<dbReference type="Gene3D" id="3.40.50.720">
    <property type="entry name" value="NAD(P)-binding Rossmann-like Domain"/>
    <property type="match status" value="1"/>
</dbReference>
<dbReference type="GO" id="GO:0048038">
    <property type="term" value="F:quinone binding"/>
    <property type="evidence" value="ECO:0007669"/>
    <property type="project" value="TreeGrafter"/>
</dbReference>
<dbReference type="EMBL" id="MVGC01000047">
    <property type="protein sequence ID" value="RJE25438.1"/>
    <property type="molecule type" value="Genomic_DNA"/>
</dbReference>
<dbReference type="GO" id="GO:0006633">
    <property type="term" value="P:fatty acid biosynthetic process"/>
    <property type="evidence" value="ECO:0007669"/>
    <property type="project" value="TreeGrafter"/>
</dbReference>
<evidence type="ECO:0000256" key="2">
    <source>
        <dbReference type="ARBA" id="ARBA00022857"/>
    </source>
</evidence>
<dbReference type="PANTHER" id="PTHR42760:SF122">
    <property type="entry name" value="NAD(P)-BINDING PROTEIN"/>
    <property type="match status" value="1"/>
</dbReference>
<dbReference type="SUPFAM" id="SSF51735">
    <property type="entry name" value="NAD(P)-binding Rossmann-fold domains"/>
    <property type="match status" value="1"/>
</dbReference>
<proteinExistence type="inferred from homology"/>
<dbReference type="OrthoDB" id="47007at2759"/>
<comment type="similarity">
    <text evidence="1">Belongs to the short-chain dehydrogenases/reductases (SDR) family.</text>
</comment>
<dbReference type="GO" id="GO:0016616">
    <property type="term" value="F:oxidoreductase activity, acting on the CH-OH group of donors, NAD or NADP as acceptor"/>
    <property type="evidence" value="ECO:0007669"/>
    <property type="project" value="TreeGrafter"/>
</dbReference>
<dbReference type="GO" id="GO:0044550">
    <property type="term" value="P:secondary metabolite biosynthetic process"/>
    <property type="evidence" value="ECO:0007669"/>
    <property type="project" value="UniProtKB-ARBA"/>
</dbReference>
<evidence type="ECO:0008006" key="5">
    <source>
        <dbReference type="Google" id="ProtNLM"/>
    </source>
</evidence>
<sequence length="285" mass="30194">MALANRLAILPGGLANETGGLGSSIGLKLRQQGARLAILYAPFEAPRRDQLLETRYSGLPKQSDSEIRTYECDITSPESVQGAFSALEQEMVSPSPSKANQVGAFPSILINTAGYVSLSDMESTPPEETMKHLTTNIFGPMLCAQAFAGLYFSASSKLKETQSSATPPPGRIVNMASQAAHAALKRHGAYCASKAGLLGLTRSMASEWGSRGITSNTVSPTVAWTDLGQKAWGQDDVREAFLKTIPTGKFALPEEVADAVSFLCQDSSGMINGADIRVDGGFTIQ</sequence>
<dbReference type="Proteomes" id="UP000266188">
    <property type="component" value="Unassembled WGS sequence"/>
</dbReference>
<dbReference type="Pfam" id="PF13561">
    <property type="entry name" value="adh_short_C2"/>
    <property type="match status" value="1"/>
</dbReference>
<dbReference type="InterPro" id="IPR020904">
    <property type="entry name" value="Sc_DH/Rdtase_CS"/>
</dbReference>
<evidence type="ECO:0000313" key="4">
    <source>
        <dbReference type="Proteomes" id="UP000266188"/>
    </source>
</evidence>
<dbReference type="PANTHER" id="PTHR42760">
    <property type="entry name" value="SHORT-CHAIN DEHYDROGENASES/REDUCTASES FAMILY MEMBER"/>
    <property type="match status" value="1"/>
</dbReference>
<dbReference type="PRINTS" id="PR00080">
    <property type="entry name" value="SDRFAMILY"/>
</dbReference>
<reference evidence="4" key="1">
    <citation type="submission" date="2017-02" db="EMBL/GenBank/DDBJ databases">
        <authorList>
            <person name="Tafer H."/>
            <person name="Lopandic K."/>
        </authorList>
    </citation>
    <scope>NUCLEOTIDE SEQUENCE [LARGE SCALE GENOMIC DNA]</scope>
    <source>
        <strain evidence="4">CBS 366.77</strain>
    </source>
</reference>
<comment type="caution">
    <text evidence="3">The sequence shown here is derived from an EMBL/GenBank/DDBJ whole genome shotgun (WGS) entry which is preliminary data.</text>
</comment>
<organism evidence="3 4">
    <name type="scientific">Aspergillus sclerotialis</name>
    <dbReference type="NCBI Taxonomy" id="2070753"/>
    <lineage>
        <taxon>Eukaryota</taxon>
        <taxon>Fungi</taxon>
        <taxon>Dikarya</taxon>
        <taxon>Ascomycota</taxon>
        <taxon>Pezizomycotina</taxon>
        <taxon>Eurotiomycetes</taxon>
        <taxon>Eurotiomycetidae</taxon>
        <taxon>Eurotiales</taxon>
        <taxon>Aspergillaceae</taxon>
        <taxon>Aspergillus</taxon>
        <taxon>Aspergillus subgen. Polypaecilum</taxon>
    </lineage>
</organism>
<accession>A0A3A2ZQL8</accession>
<evidence type="ECO:0000256" key="1">
    <source>
        <dbReference type="ARBA" id="ARBA00006484"/>
    </source>
</evidence>
<gene>
    <name evidence="3" type="ORF">PHISCL_02194</name>
</gene>
<name>A0A3A2ZQL8_9EURO</name>